<evidence type="ECO:0000313" key="3">
    <source>
        <dbReference type="Proteomes" id="UP000481517"/>
    </source>
</evidence>
<protein>
    <recommendedName>
        <fullName evidence="1">Methyltransferase type 11 domain-containing protein</fullName>
    </recommendedName>
</protein>
<dbReference type="SUPFAM" id="SSF53335">
    <property type="entry name" value="S-adenosyl-L-methionine-dependent methyltransferases"/>
    <property type="match status" value="1"/>
</dbReference>
<accession>A0A6S6WKQ5</accession>
<dbReference type="Pfam" id="PF08241">
    <property type="entry name" value="Methyltransf_11"/>
    <property type="match status" value="1"/>
</dbReference>
<evidence type="ECO:0000259" key="1">
    <source>
        <dbReference type="Pfam" id="PF08241"/>
    </source>
</evidence>
<dbReference type="Gene3D" id="3.40.50.150">
    <property type="entry name" value="Vaccinia Virus protein VP39"/>
    <property type="match status" value="1"/>
</dbReference>
<dbReference type="EMBL" id="CADCXY010000001">
    <property type="protein sequence ID" value="CAB0150348.1"/>
    <property type="molecule type" value="Genomic_DNA"/>
</dbReference>
<name>A0A6S6WKQ5_9GAMM</name>
<dbReference type="InterPro" id="IPR029063">
    <property type="entry name" value="SAM-dependent_MTases_sf"/>
</dbReference>
<dbReference type="Proteomes" id="UP000481517">
    <property type="component" value="Unassembled WGS sequence"/>
</dbReference>
<reference evidence="2 3" key="1">
    <citation type="submission" date="2020-02" db="EMBL/GenBank/DDBJ databases">
        <authorList>
            <person name="Rodrigo-Torres L."/>
            <person name="Arahal R. D."/>
            <person name="Lucena T."/>
        </authorList>
    </citation>
    <scope>NUCLEOTIDE SEQUENCE [LARGE SCALE GENOMIC DNA]</scope>
    <source>
        <strain evidence="2 3">CECT 9734</strain>
    </source>
</reference>
<dbReference type="RefSeq" id="WP_173919886.1">
    <property type="nucleotide sequence ID" value="NZ_CADCXY010000001.1"/>
</dbReference>
<sequence length="249" mass="28624">MLKPAFREKQVKAPKHWHQIACGEWLKHQVETRIEGYCERLYGYHFARVGALSAELNLPNFAISHQFAVAEHHHAQVQVHALSTQWPFAEASLDAILMAGQLEFEQDPHQVLRELSHSLIADGKLIYVGFNPYSPSILTGAWPANLNCYPWSGRYFSKARVLDWLTLLNFEITVEEYFAPTLLTRKWGLLQKGIESVYKRVPQCGSLYLVVAKKREFPLTLVTGRQKQRQLRPNLQAAPLANQTRTKEY</sequence>
<evidence type="ECO:0000313" key="2">
    <source>
        <dbReference type="EMBL" id="CAB0150348.1"/>
    </source>
</evidence>
<dbReference type="GO" id="GO:0008757">
    <property type="term" value="F:S-adenosylmethionine-dependent methyltransferase activity"/>
    <property type="evidence" value="ECO:0007669"/>
    <property type="project" value="InterPro"/>
</dbReference>
<dbReference type="AlphaFoldDB" id="A0A6S6WKQ5"/>
<organism evidence="2 3">
    <name type="scientific">Pseudidiomarina piscicola</name>
    <dbReference type="NCBI Taxonomy" id="2614830"/>
    <lineage>
        <taxon>Bacteria</taxon>
        <taxon>Pseudomonadati</taxon>
        <taxon>Pseudomonadota</taxon>
        <taxon>Gammaproteobacteria</taxon>
        <taxon>Alteromonadales</taxon>
        <taxon>Idiomarinaceae</taxon>
        <taxon>Pseudidiomarina</taxon>
    </lineage>
</organism>
<feature type="domain" description="Methyltransferase type 11" evidence="1">
    <location>
        <begin position="68"/>
        <end position="126"/>
    </location>
</feature>
<gene>
    <name evidence="2" type="ORF">PSI9734_00901</name>
</gene>
<keyword evidence="3" id="KW-1185">Reference proteome</keyword>
<dbReference type="InterPro" id="IPR013216">
    <property type="entry name" value="Methyltransf_11"/>
</dbReference>
<proteinExistence type="predicted"/>